<keyword evidence="5" id="KW-0460">Magnesium</keyword>
<dbReference type="Proteomes" id="UP001596022">
    <property type="component" value="Unassembled WGS sequence"/>
</dbReference>
<dbReference type="PANTHER" id="PTHR20854:SF4">
    <property type="entry name" value="INOSITOL-1-MONOPHOSPHATASE-RELATED"/>
    <property type="match status" value="1"/>
</dbReference>
<dbReference type="Pfam" id="PF00459">
    <property type="entry name" value="Inositol_P"/>
    <property type="match status" value="1"/>
</dbReference>
<sequence length="277" mass="30840">MTGTESWQAIHDQAEIWIREAGKLLKQALRGPLDIQTKSSPDDLVTNMDKKIEQFFVENIHQHFPDHHIVSEEGFGDDLKAEDGVIWLIDPIDGTMNFIHQKRHFSISIGVYENGIGRVALIYDVIADDLYHCVKGHGAYINDTRLEELGTGTLDSAIVSVNATWLAKNRRIDPEIVRPIVRQCRGTRSYGSAAIELAYVAGGALDVYITMRLSPWDYGAGLILVEEVGGIVTRMDGSPIDLLKQNSLLVGRKGVHEEIIKQIREGIASGKFIEQLP</sequence>
<reference evidence="7" key="1">
    <citation type="journal article" date="2019" name="Int. J. Syst. Evol. Microbiol.">
        <title>The Global Catalogue of Microorganisms (GCM) 10K type strain sequencing project: providing services to taxonomists for standard genome sequencing and annotation.</title>
        <authorList>
            <consortium name="The Broad Institute Genomics Platform"/>
            <consortium name="The Broad Institute Genome Sequencing Center for Infectious Disease"/>
            <person name="Wu L."/>
            <person name="Ma J."/>
        </authorList>
    </citation>
    <scope>NUCLEOTIDE SEQUENCE [LARGE SCALE GENOMIC DNA]</scope>
    <source>
        <strain evidence="7">CGMCC 1.16306</strain>
    </source>
</reference>
<gene>
    <name evidence="6" type="ORF">ACFO4N_00530</name>
</gene>
<evidence type="ECO:0000313" key="6">
    <source>
        <dbReference type="EMBL" id="MFC4617207.1"/>
    </source>
</evidence>
<dbReference type="InterPro" id="IPR020583">
    <property type="entry name" value="Inositol_monoP_metal-BS"/>
</dbReference>
<comment type="pathway">
    <text evidence="2">Polyol metabolism; myo-inositol biosynthesis; myo-inositol from D-glucose 6-phosphate: step 2/2.</text>
</comment>
<dbReference type="PRINTS" id="PR00377">
    <property type="entry name" value="IMPHPHTASES"/>
</dbReference>
<name>A0ABV9GGU7_9BACL</name>
<evidence type="ECO:0000256" key="3">
    <source>
        <dbReference type="ARBA" id="ARBA00022723"/>
    </source>
</evidence>
<dbReference type="EMBL" id="JBHSFW010000001">
    <property type="protein sequence ID" value="MFC4617207.1"/>
    <property type="molecule type" value="Genomic_DNA"/>
</dbReference>
<comment type="caution">
    <text evidence="6">The sequence shown here is derived from an EMBL/GenBank/DDBJ whole genome shotgun (WGS) entry which is preliminary data.</text>
</comment>
<dbReference type="PROSITE" id="PS00629">
    <property type="entry name" value="IMP_1"/>
    <property type="match status" value="1"/>
</dbReference>
<evidence type="ECO:0000256" key="2">
    <source>
        <dbReference type="ARBA" id="ARBA00005152"/>
    </source>
</evidence>
<protein>
    <submittedName>
        <fullName evidence="6">Inositol monophosphatase family protein</fullName>
    </submittedName>
</protein>
<dbReference type="CDD" id="cd01637">
    <property type="entry name" value="IMPase_like"/>
    <property type="match status" value="1"/>
</dbReference>
<dbReference type="Gene3D" id="3.40.190.80">
    <property type="match status" value="1"/>
</dbReference>
<accession>A0ABV9GGU7</accession>
<organism evidence="6 7">
    <name type="scientific">Camelliibacillus cellulosilyticus</name>
    <dbReference type="NCBI Taxonomy" id="2174486"/>
    <lineage>
        <taxon>Bacteria</taxon>
        <taxon>Bacillati</taxon>
        <taxon>Bacillota</taxon>
        <taxon>Bacilli</taxon>
        <taxon>Bacillales</taxon>
        <taxon>Sporolactobacillaceae</taxon>
        <taxon>Camelliibacillus</taxon>
    </lineage>
</organism>
<dbReference type="RefSeq" id="WP_376844264.1">
    <property type="nucleotide sequence ID" value="NZ_JBHSFW010000001.1"/>
</dbReference>
<dbReference type="InterPro" id="IPR000760">
    <property type="entry name" value="Inositol_monophosphatase-like"/>
</dbReference>
<dbReference type="Gene3D" id="3.30.540.10">
    <property type="entry name" value="Fructose-1,6-Bisphosphatase, subunit A, domain 1"/>
    <property type="match status" value="1"/>
</dbReference>
<evidence type="ECO:0000313" key="7">
    <source>
        <dbReference type="Proteomes" id="UP001596022"/>
    </source>
</evidence>
<evidence type="ECO:0000256" key="1">
    <source>
        <dbReference type="ARBA" id="ARBA00001946"/>
    </source>
</evidence>
<keyword evidence="7" id="KW-1185">Reference proteome</keyword>
<dbReference type="InterPro" id="IPR020552">
    <property type="entry name" value="Inositol_monoPase_Li-sen"/>
</dbReference>
<keyword evidence="3" id="KW-0479">Metal-binding</keyword>
<proteinExistence type="predicted"/>
<evidence type="ECO:0000256" key="4">
    <source>
        <dbReference type="ARBA" id="ARBA00022801"/>
    </source>
</evidence>
<evidence type="ECO:0000256" key="5">
    <source>
        <dbReference type="ARBA" id="ARBA00022842"/>
    </source>
</evidence>
<comment type="cofactor">
    <cofactor evidence="1">
        <name>Mg(2+)</name>
        <dbReference type="ChEBI" id="CHEBI:18420"/>
    </cofactor>
</comment>
<dbReference type="PRINTS" id="PR00378">
    <property type="entry name" value="LIIMPHPHTASE"/>
</dbReference>
<dbReference type="SUPFAM" id="SSF56655">
    <property type="entry name" value="Carbohydrate phosphatase"/>
    <property type="match status" value="1"/>
</dbReference>
<keyword evidence="4" id="KW-0378">Hydrolase</keyword>
<dbReference type="PANTHER" id="PTHR20854">
    <property type="entry name" value="INOSITOL MONOPHOSPHATASE"/>
    <property type="match status" value="1"/>
</dbReference>